<feature type="domain" description="IPT/TIG" evidence="2">
    <location>
        <begin position="40"/>
        <end position="117"/>
    </location>
</feature>
<keyword evidence="1" id="KW-1133">Transmembrane helix</keyword>
<dbReference type="PANTHER" id="PTHR13833">
    <property type="match status" value="1"/>
</dbReference>
<organism evidence="3 4">
    <name type="scientific">Pedobacter cryoconitis</name>
    <dbReference type="NCBI Taxonomy" id="188932"/>
    <lineage>
        <taxon>Bacteria</taxon>
        <taxon>Pseudomonadati</taxon>
        <taxon>Bacteroidota</taxon>
        <taxon>Sphingobacteriia</taxon>
        <taxon>Sphingobacteriales</taxon>
        <taxon>Sphingobacteriaceae</taxon>
        <taxon>Pedobacter</taxon>
    </lineage>
</organism>
<dbReference type="Pfam" id="PF01833">
    <property type="entry name" value="TIG"/>
    <property type="match status" value="5"/>
</dbReference>
<dbReference type="Gene3D" id="2.60.40.10">
    <property type="entry name" value="Immunoglobulins"/>
    <property type="match status" value="5"/>
</dbReference>
<feature type="domain" description="IPT/TIG" evidence="2">
    <location>
        <begin position="360"/>
        <end position="443"/>
    </location>
</feature>
<dbReference type="InterPro" id="IPR011042">
    <property type="entry name" value="6-blade_b-propeller_TolB-like"/>
</dbReference>
<evidence type="ECO:0000313" key="3">
    <source>
        <dbReference type="EMBL" id="MBB5636136.1"/>
    </source>
</evidence>
<dbReference type="InterPro" id="IPR014756">
    <property type="entry name" value="Ig_E-set"/>
</dbReference>
<dbReference type="PANTHER" id="PTHR13833:SF71">
    <property type="entry name" value="NHL DOMAIN-CONTAINING PROTEIN"/>
    <property type="match status" value="1"/>
</dbReference>
<feature type="domain" description="IPT/TIG" evidence="2">
    <location>
        <begin position="118"/>
        <end position="198"/>
    </location>
</feature>
<dbReference type="EMBL" id="JACHCE010000002">
    <property type="protein sequence ID" value="MBB5636136.1"/>
    <property type="molecule type" value="Genomic_DNA"/>
</dbReference>
<reference evidence="3 4" key="1">
    <citation type="submission" date="2020-08" db="EMBL/GenBank/DDBJ databases">
        <title>Genomic Encyclopedia of Type Strains, Phase IV (KMG-V): Genome sequencing to study the core and pangenomes of soil and plant-associated prokaryotes.</title>
        <authorList>
            <person name="Whitman W."/>
        </authorList>
    </citation>
    <scope>NUCLEOTIDE SEQUENCE [LARGE SCALE GENOMIC DNA]</scope>
    <source>
        <strain evidence="3 4">S3M1</strain>
    </source>
</reference>
<gene>
    <name evidence="3" type="ORF">HDE68_002024</name>
</gene>
<accession>A0A7W8ZLC7</accession>
<keyword evidence="1" id="KW-0812">Transmembrane</keyword>
<evidence type="ECO:0000256" key="1">
    <source>
        <dbReference type="SAM" id="Phobius"/>
    </source>
</evidence>
<feature type="transmembrane region" description="Helical" evidence="1">
    <location>
        <begin position="12"/>
        <end position="28"/>
    </location>
</feature>
<dbReference type="SUPFAM" id="SSF63825">
    <property type="entry name" value="YWTD domain"/>
    <property type="match status" value="1"/>
</dbReference>
<dbReference type="AlphaFoldDB" id="A0A7W8ZLC7"/>
<dbReference type="CDD" id="cd00603">
    <property type="entry name" value="IPT_PCSR"/>
    <property type="match status" value="3"/>
</dbReference>
<dbReference type="SMART" id="SM00429">
    <property type="entry name" value="IPT"/>
    <property type="match status" value="5"/>
</dbReference>
<dbReference type="Proteomes" id="UP000537204">
    <property type="component" value="Unassembled WGS sequence"/>
</dbReference>
<name>A0A7W8ZLC7_9SPHI</name>
<dbReference type="RefSeq" id="WP_183881388.1">
    <property type="nucleotide sequence ID" value="NZ_JACHCD010000003.1"/>
</dbReference>
<protein>
    <submittedName>
        <fullName evidence="3">Sugar lactone lactonase YvrE</fullName>
    </submittedName>
</protein>
<dbReference type="InterPro" id="IPR002909">
    <property type="entry name" value="IPT_dom"/>
</dbReference>
<sequence>MKNHWISRQALIYRVICSFGIVILLFAACKKDHTEPVKEPVKVTDYYPNSGNKGTLVTVEGTGFGGDVSAAFSGTTADIVSSTAKAIVMRAPAGGTSGDIVMKVNGETITIGKFTYQELTIKGISPKNGAAGTHIRISGEGFGSQSGPAQVFINGKTALIVSASDTLLVAEVPEAAGTGPVTVKVNGKEASGQTFKYQSITAIKPLTGGKGTHVRITGSGFEELVQGNYVDFNGKQALVVEAADDHLIVIAPDAVNTGPVSVTINSQKVTGPAFTVVASPVILSVSPLSGPAGAVMTITGTTFSTFTDENKVTINGKQVALIAATPTRITLTIPGGTGNGKIVLSVNDQVTEGPEFKDQSLGISKLSPENGLAGTRVTITGTGFNAAAGQNAVTFNGKRATVVSASETSLVVIAPEGFTSGPLKVVVDGQTTFAPADFNRAGVITLAGGPGKNDFVFDGRSGAITVDTHGNVYVLEAKLNRVKKVTPDGTVSIFAGSPSGQSGFRNGTGTDALFSLNVGSGMAIDDQDNLFLSDYANQVVRKITPQGVVSTFATNIGYSSKIAFDEKGFLYVINGFSNALRFDKNGQRSTVNLSGILESSRPAIFGDTFYAVSNESIYVTSTDFTGKRNPSLCGANYGYADGIGPAAMFTDINGLTSDGKGNILIADNGNRAIRNVNISTREVTTIAKFVTGSNDGSLGEARFGSMGDIAIGKDGTLYIIDYNNNAVRKVFLK</sequence>
<keyword evidence="1" id="KW-0472">Membrane</keyword>
<dbReference type="Gene3D" id="2.120.10.30">
    <property type="entry name" value="TolB, C-terminal domain"/>
    <property type="match status" value="3"/>
</dbReference>
<feature type="domain" description="IPT/TIG" evidence="2">
    <location>
        <begin position="199"/>
        <end position="277"/>
    </location>
</feature>
<comment type="caution">
    <text evidence="3">The sequence shown here is derived from an EMBL/GenBank/DDBJ whole genome shotgun (WGS) entry which is preliminary data.</text>
</comment>
<dbReference type="SUPFAM" id="SSF81296">
    <property type="entry name" value="E set domains"/>
    <property type="match status" value="5"/>
</dbReference>
<evidence type="ECO:0000313" key="4">
    <source>
        <dbReference type="Proteomes" id="UP000537204"/>
    </source>
</evidence>
<proteinExistence type="predicted"/>
<feature type="domain" description="IPT/TIG" evidence="2">
    <location>
        <begin position="279"/>
        <end position="357"/>
    </location>
</feature>
<dbReference type="PROSITE" id="PS51257">
    <property type="entry name" value="PROKAR_LIPOPROTEIN"/>
    <property type="match status" value="1"/>
</dbReference>
<dbReference type="InterPro" id="IPR013783">
    <property type="entry name" value="Ig-like_fold"/>
</dbReference>
<evidence type="ECO:0000259" key="2">
    <source>
        <dbReference type="SMART" id="SM00429"/>
    </source>
</evidence>
<dbReference type="CDD" id="cd00102">
    <property type="entry name" value="IPT"/>
    <property type="match status" value="1"/>
</dbReference>